<dbReference type="Proteomes" id="UP000176101">
    <property type="component" value="Unassembled WGS sequence"/>
</dbReference>
<evidence type="ECO:0000313" key="6">
    <source>
        <dbReference type="EMBL" id="OEU91388.1"/>
    </source>
</evidence>
<accession>A0A1E7JRN8</accession>
<protein>
    <submittedName>
        <fullName evidence="6">TetR family transcriptional regulator</fullName>
    </submittedName>
</protein>
<dbReference type="InterPro" id="IPR009057">
    <property type="entry name" value="Homeodomain-like_sf"/>
</dbReference>
<dbReference type="PANTHER" id="PTHR47506">
    <property type="entry name" value="TRANSCRIPTIONAL REGULATORY PROTEIN"/>
    <property type="match status" value="1"/>
</dbReference>
<evidence type="ECO:0000313" key="7">
    <source>
        <dbReference type="Proteomes" id="UP000176101"/>
    </source>
</evidence>
<comment type="caution">
    <text evidence="6">The sequence shown here is derived from an EMBL/GenBank/DDBJ whole genome shotgun (WGS) entry which is preliminary data.</text>
</comment>
<dbReference type="InterPro" id="IPR036271">
    <property type="entry name" value="Tet_transcr_reg_TetR-rel_C_sf"/>
</dbReference>
<dbReference type="SUPFAM" id="SSF46689">
    <property type="entry name" value="Homeodomain-like"/>
    <property type="match status" value="1"/>
</dbReference>
<organism evidence="6 7">
    <name type="scientific">Streptomyces oceani</name>
    <dbReference type="NCBI Taxonomy" id="1075402"/>
    <lineage>
        <taxon>Bacteria</taxon>
        <taxon>Bacillati</taxon>
        <taxon>Actinomycetota</taxon>
        <taxon>Actinomycetes</taxon>
        <taxon>Kitasatosporales</taxon>
        <taxon>Streptomycetaceae</taxon>
        <taxon>Streptomyces</taxon>
    </lineage>
</organism>
<dbReference type="GO" id="GO:0003677">
    <property type="term" value="F:DNA binding"/>
    <property type="evidence" value="ECO:0007669"/>
    <property type="project" value="UniProtKB-UniRule"/>
</dbReference>
<name>A0A1E7JRN8_9ACTN</name>
<evidence type="ECO:0000259" key="5">
    <source>
        <dbReference type="PROSITE" id="PS50977"/>
    </source>
</evidence>
<reference evidence="6 7" key="1">
    <citation type="journal article" date="2016" name="Front. Microbiol.">
        <title>Comparative Genomics Analysis of Streptomyces Species Reveals Their Adaptation to the Marine Environment and Their Diversity at the Genomic Level.</title>
        <authorList>
            <person name="Tian X."/>
            <person name="Zhang Z."/>
            <person name="Yang T."/>
            <person name="Chen M."/>
            <person name="Li J."/>
            <person name="Chen F."/>
            <person name="Yang J."/>
            <person name="Li W."/>
            <person name="Zhang B."/>
            <person name="Zhang Z."/>
            <person name="Wu J."/>
            <person name="Zhang C."/>
            <person name="Long L."/>
            <person name="Xiao J."/>
        </authorList>
    </citation>
    <scope>NUCLEOTIDE SEQUENCE [LARGE SCALE GENOMIC DNA]</scope>
    <source>
        <strain evidence="6 7">SCSIO 02100</strain>
    </source>
</reference>
<dbReference type="SUPFAM" id="SSF48498">
    <property type="entry name" value="Tetracyclin repressor-like, C-terminal domain"/>
    <property type="match status" value="1"/>
</dbReference>
<gene>
    <name evidence="6" type="ORF">AN216_24965</name>
</gene>
<dbReference type="PROSITE" id="PS50977">
    <property type="entry name" value="HTH_TETR_2"/>
    <property type="match status" value="1"/>
</dbReference>
<feature type="domain" description="HTH tetR-type" evidence="5">
    <location>
        <begin position="6"/>
        <end position="66"/>
    </location>
</feature>
<dbReference type="RefSeq" id="WP_070198974.1">
    <property type="nucleotide sequence ID" value="NZ_LJGU01000158.1"/>
</dbReference>
<dbReference type="Pfam" id="PF00440">
    <property type="entry name" value="TetR_N"/>
    <property type="match status" value="1"/>
</dbReference>
<keyword evidence="2 4" id="KW-0238">DNA-binding</keyword>
<keyword evidence="1" id="KW-0805">Transcription regulation</keyword>
<dbReference type="AlphaFoldDB" id="A0A1E7JRN8"/>
<dbReference type="PRINTS" id="PR00455">
    <property type="entry name" value="HTHTETR"/>
</dbReference>
<dbReference type="Gene3D" id="1.10.10.60">
    <property type="entry name" value="Homeodomain-like"/>
    <property type="match status" value="1"/>
</dbReference>
<dbReference type="PANTHER" id="PTHR47506:SF7">
    <property type="entry name" value="TRANSCRIPTIONAL REGULATORY PROTEIN"/>
    <property type="match status" value="1"/>
</dbReference>
<dbReference type="EMBL" id="LJGU01000158">
    <property type="protein sequence ID" value="OEU91388.1"/>
    <property type="molecule type" value="Genomic_DNA"/>
</dbReference>
<keyword evidence="3" id="KW-0804">Transcription</keyword>
<evidence type="ECO:0000256" key="4">
    <source>
        <dbReference type="PROSITE-ProRule" id="PRU00335"/>
    </source>
</evidence>
<evidence type="ECO:0000256" key="3">
    <source>
        <dbReference type="ARBA" id="ARBA00023163"/>
    </source>
</evidence>
<feature type="DNA-binding region" description="H-T-H motif" evidence="4">
    <location>
        <begin position="29"/>
        <end position="48"/>
    </location>
</feature>
<dbReference type="OrthoDB" id="4709704at2"/>
<sequence length="185" mass="20056">MAEHRSMQRAALLEAARSLLSEGGTEALTFPALARRTGLARSSVYEYFRSRAAVVEELCEIDLPVWSSEVAAAMAKETNAEARIEAYVRRQLTLVGDQRHRAVVAISASELDAGAREKIRTAHGGLIDMVVEALRALDHDHPRLTAVLLQGVVDAAVRRIELGAPEHLTRIAEAAVGMALRGVRA</sequence>
<dbReference type="STRING" id="1075402.AN216_24965"/>
<dbReference type="InterPro" id="IPR001647">
    <property type="entry name" value="HTH_TetR"/>
</dbReference>
<dbReference type="Gene3D" id="1.10.357.10">
    <property type="entry name" value="Tetracycline Repressor, domain 2"/>
    <property type="match status" value="1"/>
</dbReference>
<dbReference type="PATRIC" id="fig|1075402.3.peg.5480"/>
<proteinExistence type="predicted"/>
<evidence type="ECO:0000256" key="1">
    <source>
        <dbReference type="ARBA" id="ARBA00023015"/>
    </source>
</evidence>
<keyword evidence="7" id="KW-1185">Reference proteome</keyword>
<evidence type="ECO:0000256" key="2">
    <source>
        <dbReference type="ARBA" id="ARBA00023125"/>
    </source>
</evidence>